<gene>
    <name evidence="2" type="ORF">QQZ08_005458</name>
</gene>
<evidence type="ECO:0000259" key="1">
    <source>
        <dbReference type="Pfam" id="PF17107"/>
    </source>
</evidence>
<dbReference type="Pfam" id="PF17107">
    <property type="entry name" value="SesA"/>
    <property type="match status" value="1"/>
</dbReference>
<proteinExistence type="predicted"/>
<organism evidence="2 3">
    <name type="scientific">Neonectria magnoliae</name>
    <dbReference type="NCBI Taxonomy" id="2732573"/>
    <lineage>
        <taxon>Eukaryota</taxon>
        <taxon>Fungi</taxon>
        <taxon>Dikarya</taxon>
        <taxon>Ascomycota</taxon>
        <taxon>Pezizomycotina</taxon>
        <taxon>Sordariomycetes</taxon>
        <taxon>Hypocreomycetidae</taxon>
        <taxon>Hypocreales</taxon>
        <taxon>Nectriaceae</taxon>
        <taxon>Neonectria</taxon>
    </lineage>
</organism>
<reference evidence="2 3" key="1">
    <citation type="journal article" date="2025" name="Microbiol. Resour. Announc.">
        <title>Draft genome sequences for Neonectria magnoliae and Neonectria punicea, canker pathogens of Liriodendron tulipifera and Acer saccharum in West Virginia.</title>
        <authorList>
            <person name="Petronek H.M."/>
            <person name="Kasson M.T."/>
            <person name="Metheny A.M."/>
            <person name="Stauder C.M."/>
            <person name="Lovett B."/>
            <person name="Lynch S.C."/>
            <person name="Garnas J.R."/>
            <person name="Kasson L.R."/>
            <person name="Stajich J.E."/>
        </authorList>
    </citation>
    <scope>NUCLEOTIDE SEQUENCE [LARGE SCALE GENOMIC DNA]</scope>
    <source>
        <strain evidence="2 3">NRRL 64651</strain>
    </source>
</reference>
<evidence type="ECO:0000313" key="3">
    <source>
        <dbReference type="Proteomes" id="UP001498421"/>
    </source>
</evidence>
<sequence>MSGGEVLGLVSGIIAVVDATLKVYNAYSSASGLPSAFRDVATRLPLVRASLCGVLDDLTDEPEANRAAASVLKACAEKAAALDKIFHAVIPRTTSSNLDRYRRALQTIPKADRVESLMAGILADLQVLAFHRGVGAATKTQIEALVANGRASQREEQPRPVMTFRNAALGAQIVHTGNGNQNINIGGPQINSDVRAASFYFSHDGKPGEQ</sequence>
<dbReference type="InterPro" id="IPR031352">
    <property type="entry name" value="SesA"/>
</dbReference>
<dbReference type="Proteomes" id="UP001498421">
    <property type="component" value="Unassembled WGS sequence"/>
</dbReference>
<name>A0ABR1I559_9HYPO</name>
<keyword evidence="3" id="KW-1185">Reference proteome</keyword>
<protein>
    <recommendedName>
        <fullName evidence="1">NACHT-NTPase and P-loop NTPases N-terminal domain-containing protein</fullName>
    </recommendedName>
</protein>
<dbReference type="EMBL" id="JAZAVK010000046">
    <property type="protein sequence ID" value="KAK7428027.1"/>
    <property type="molecule type" value="Genomic_DNA"/>
</dbReference>
<accession>A0ABR1I559</accession>
<evidence type="ECO:0000313" key="2">
    <source>
        <dbReference type="EMBL" id="KAK7428027.1"/>
    </source>
</evidence>
<feature type="domain" description="NACHT-NTPase and P-loop NTPases N-terminal" evidence="1">
    <location>
        <begin position="10"/>
        <end position="128"/>
    </location>
</feature>
<comment type="caution">
    <text evidence="2">The sequence shown here is derived from an EMBL/GenBank/DDBJ whole genome shotgun (WGS) entry which is preliminary data.</text>
</comment>